<dbReference type="InterPro" id="IPR052747">
    <property type="entry name" value="TA_system_RelE_toxin"/>
</dbReference>
<accession>A0A369HYQ3</accession>
<dbReference type="PANTHER" id="PTHR38813">
    <property type="match status" value="1"/>
</dbReference>
<dbReference type="InterPro" id="IPR035093">
    <property type="entry name" value="RelE/ParE_toxin_dom_sf"/>
</dbReference>
<name>A0A369HYQ3_9BACT</name>
<comment type="caution">
    <text evidence="1">The sequence shown here is derived from an EMBL/GenBank/DDBJ whole genome shotgun (WGS) entry which is preliminary data.</text>
</comment>
<evidence type="ECO:0000313" key="2">
    <source>
        <dbReference type="Proteomes" id="UP000253141"/>
    </source>
</evidence>
<organism evidence="1 2">
    <name type="scientific">Runella aurantiaca</name>
    <dbReference type="NCBI Taxonomy" id="2282308"/>
    <lineage>
        <taxon>Bacteria</taxon>
        <taxon>Pseudomonadati</taxon>
        <taxon>Bacteroidota</taxon>
        <taxon>Cytophagia</taxon>
        <taxon>Cytophagales</taxon>
        <taxon>Spirosomataceae</taxon>
        <taxon>Runella</taxon>
    </lineage>
</organism>
<proteinExistence type="predicted"/>
<dbReference type="Gene3D" id="3.30.2310.20">
    <property type="entry name" value="RelE-like"/>
    <property type="match status" value="1"/>
</dbReference>
<dbReference type="OrthoDB" id="5570653at2"/>
<dbReference type="SUPFAM" id="SSF143011">
    <property type="entry name" value="RelE-like"/>
    <property type="match status" value="1"/>
</dbReference>
<evidence type="ECO:0000313" key="1">
    <source>
        <dbReference type="EMBL" id="RDB02649.1"/>
    </source>
</evidence>
<dbReference type="Proteomes" id="UP000253141">
    <property type="component" value="Unassembled WGS sequence"/>
</dbReference>
<gene>
    <name evidence="1" type="ORF">DVG78_27495</name>
</gene>
<dbReference type="EMBL" id="QPIW01000038">
    <property type="protein sequence ID" value="RDB02649.1"/>
    <property type="molecule type" value="Genomic_DNA"/>
</dbReference>
<dbReference type="RefSeq" id="WP_114464220.1">
    <property type="nucleotide sequence ID" value="NZ_QPIW01000038.1"/>
</dbReference>
<keyword evidence="2" id="KW-1185">Reference proteome</keyword>
<protein>
    <submittedName>
        <fullName evidence="1">Type II toxin-antitoxin system RelE/ParE family toxin</fullName>
    </submittedName>
</protein>
<dbReference type="AlphaFoldDB" id="A0A369HYQ3"/>
<reference evidence="1 2" key="1">
    <citation type="submission" date="2018-07" db="EMBL/GenBank/DDBJ databases">
        <title>Genome analysis of Runella aurantiaca.</title>
        <authorList>
            <person name="Yang X."/>
        </authorList>
    </citation>
    <scope>NUCLEOTIDE SEQUENCE [LARGE SCALE GENOMIC DNA]</scope>
    <source>
        <strain evidence="1 2">YX9</strain>
    </source>
</reference>
<sequence>MKYDYENAYLRDAQKLPEALRLLLQEVVLSVREAKTLQNIPNLKKLSGYKNAYRIRIGDYRIGLYFEGDVLVFARILPRKEIYRFFP</sequence>
<dbReference type="PANTHER" id="PTHR38813:SF1">
    <property type="entry name" value="TOXIN RELE1-RELATED"/>
    <property type="match status" value="1"/>
</dbReference>